<keyword evidence="2 7" id="KW-0813">Transport</keyword>
<feature type="transmembrane region" description="Helical" evidence="7">
    <location>
        <begin position="174"/>
        <end position="199"/>
    </location>
</feature>
<dbReference type="InterPro" id="IPR051393">
    <property type="entry name" value="ABC_transporter_permease"/>
</dbReference>
<dbReference type="SUPFAM" id="SSF161098">
    <property type="entry name" value="MetI-like"/>
    <property type="match status" value="1"/>
</dbReference>
<name>A0A7V3KPF5_UNCW3</name>
<dbReference type="EMBL" id="DTGD01000205">
    <property type="protein sequence ID" value="HGB36333.1"/>
    <property type="molecule type" value="Genomic_DNA"/>
</dbReference>
<keyword evidence="6 7" id="KW-0472">Membrane</keyword>
<evidence type="ECO:0000256" key="3">
    <source>
        <dbReference type="ARBA" id="ARBA00022475"/>
    </source>
</evidence>
<comment type="caution">
    <text evidence="9">The sequence shown here is derived from an EMBL/GenBank/DDBJ whole genome shotgun (WGS) entry which is preliminary data.</text>
</comment>
<evidence type="ECO:0000256" key="6">
    <source>
        <dbReference type="ARBA" id="ARBA00023136"/>
    </source>
</evidence>
<reference evidence="9" key="1">
    <citation type="journal article" date="2020" name="mSystems">
        <title>Genome- and Community-Level Interaction Insights into Carbon Utilization and Element Cycling Functions of Hydrothermarchaeota in Hydrothermal Sediment.</title>
        <authorList>
            <person name="Zhou Z."/>
            <person name="Liu Y."/>
            <person name="Xu W."/>
            <person name="Pan J."/>
            <person name="Luo Z.H."/>
            <person name="Li M."/>
        </authorList>
    </citation>
    <scope>NUCLEOTIDE SEQUENCE [LARGE SCALE GENOMIC DNA]</scope>
    <source>
        <strain evidence="9">SpSt-754</strain>
    </source>
</reference>
<dbReference type="SUPFAM" id="SSF160964">
    <property type="entry name" value="MalF N-terminal region-like"/>
    <property type="match status" value="1"/>
</dbReference>
<dbReference type="InterPro" id="IPR035906">
    <property type="entry name" value="MetI-like_sf"/>
</dbReference>
<protein>
    <submittedName>
        <fullName evidence="9">Sugar ABC transporter permease</fullName>
    </submittedName>
</protein>
<sequence length="316" mass="35753">MMENNSLFTKIFSGFKKKNRMLSDDTYSKLLIIPAMIVLAFFGIFPLFYSINIAFRHVDLTSGPNAAWTWVGLQNFKYALNDQIFWKASGRTLFFAAISVSIQMLLGIFLAFQINKLKWFKDIIRVLFLFPMASAPAAIGMIWRYMYDSDFGVFNAALVALGLHPHNWLGDAKLALFSIILFDVWQWTPFVMLITLAGLQSLPKEPFEAAELDGASNFRILSKLTFPLLSPVLTLIFILRSIDAARLYDPIASTTRGGPGSVTETVTYLLYRVGLKQFKLDIACAEALIILYVIVVFSGLVLKRLMRQQSERARTK</sequence>
<dbReference type="PANTHER" id="PTHR30193">
    <property type="entry name" value="ABC TRANSPORTER PERMEASE PROTEIN"/>
    <property type="match status" value="1"/>
</dbReference>
<feature type="transmembrane region" description="Helical" evidence="7">
    <location>
        <begin position="93"/>
        <end position="114"/>
    </location>
</feature>
<gene>
    <name evidence="9" type="ORF">ENV38_05465</name>
</gene>
<dbReference type="PROSITE" id="PS50928">
    <property type="entry name" value="ABC_TM1"/>
    <property type="match status" value="1"/>
</dbReference>
<feature type="transmembrane region" description="Helical" evidence="7">
    <location>
        <begin position="126"/>
        <end position="146"/>
    </location>
</feature>
<comment type="subcellular location">
    <subcellularLocation>
        <location evidence="1 7">Cell membrane</location>
        <topology evidence="1 7">Multi-pass membrane protein</topology>
    </subcellularLocation>
</comment>
<organism evidence="9">
    <name type="scientific">candidate division WOR-3 bacterium</name>
    <dbReference type="NCBI Taxonomy" id="2052148"/>
    <lineage>
        <taxon>Bacteria</taxon>
        <taxon>Bacteria division WOR-3</taxon>
    </lineage>
</organism>
<feature type="transmembrane region" description="Helical" evidence="7">
    <location>
        <begin position="280"/>
        <end position="302"/>
    </location>
</feature>
<dbReference type="Gene3D" id="1.10.3720.10">
    <property type="entry name" value="MetI-like"/>
    <property type="match status" value="1"/>
</dbReference>
<dbReference type="AlphaFoldDB" id="A0A7V3KPF5"/>
<dbReference type="CDD" id="cd06261">
    <property type="entry name" value="TM_PBP2"/>
    <property type="match status" value="1"/>
</dbReference>
<feature type="transmembrane region" description="Helical" evidence="7">
    <location>
        <begin position="220"/>
        <end position="239"/>
    </location>
</feature>
<evidence type="ECO:0000256" key="2">
    <source>
        <dbReference type="ARBA" id="ARBA00022448"/>
    </source>
</evidence>
<proteinExistence type="inferred from homology"/>
<evidence type="ECO:0000313" key="9">
    <source>
        <dbReference type="EMBL" id="HGB36333.1"/>
    </source>
</evidence>
<dbReference type="InterPro" id="IPR000515">
    <property type="entry name" value="MetI-like"/>
</dbReference>
<keyword evidence="5 7" id="KW-1133">Transmembrane helix</keyword>
<accession>A0A7V3KPF5</accession>
<dbReference type="PANTHER" id="PTHR30193:SF37">
    <property type="entry name" value="INNER MEMBRANE ABC TRANSPORTER PERMEASE PROTEIN YCJO"/>
    <property type="match status" value="1"/>
</dbReference>
<feature type="transmembrane region" description="Helical" evidence="7">
    <location>
        <begin position="30"/>
        <end position="51"/>
    </location>
</feature>
<evidence type="ECO:0000256" key="4">
    <source>
        <dbReference type="ARBA" id="ARBA00022692"/>
    </source>
</evidence>
<keyword evidence="3" id="KW-1003">Cell membrane</keyword>
<dbReference type="GO" id="GO:0005886">
    <property type="term" value="C:plasma membrane"/>
    <property type="evidence" value="ECO:0007669"/>
    <property type="project" value="UniProtKB-SubCell"/>
</dbReference>
<keyword evidence="4 7" id="KW-0812">Transmembrane</keyword>
<evidence type="ECO:0000256" key="1">
    <source>
        <dbReference type="ARBA" id="ARBA00004651"/>
    </source>
</evidence>
<dbReference type="GO" id="GO:0055085">
    <property type="term" value="P:transmembrane transport"/>
    <property type="evidence" value="ECO:0007669"/>
    <property type="project" value="InterPro"/>
</dbReference>
<evidence type="ECO:0000259" key="8">
    <source>
        <dbReference type="PROSITE" id="PS50928"/>
    </source>
</evidence>
<evidence type="ECO:0000256" key="7">
    <source>
        <dbReference type="RuleBase" id="RU363032"/>
    </source>
</evidence>
<comment type="similarity">
    <text evidence="7">Belongs to the binding-protein-dependent transport system permease family.</text>
</comment>
<feature type="domain" description="ABC transmembrane type-1" evidence="8">
    <location>
        <begin position="89"/>
        <end position="301"/>
    </location>
</feature>
<evidence type="ECO:0000256" key="5">
    <source>
        <dbReference type="ARBA" id="ARBA00022989"/>
    </source>
</evidence>
<dbReference type="Pfam" id="PF00528">
    <property type="entry name" value="BPD_transp_1"/>
    <property type="match status" value="1"/>
</dbReference>